<protein>
    <recommendedName>
        <fullName evidence="4">Saposin B-type domain-containing protein</fullName>
    </recommendedName>
</protein>
<sequence length="275" mass="30533">MLLPRLLVASALVASAYAEAEWQGPDWDPTSIGEDLACSGCELFVETFLSKCSHYVYGAGKKEVEGGRSVLSVYEERIFDLYEEHDSSMARGKKKKKVQAIIGKEIKKGMFPARRVHELYTMLCEKFGVEPEEIYEGLKATGSAEERKLKLTHAALNATLEHVTDKNQQWAMSGSEPTRKFVDFNKAMSEGTSDSISSGGDVAEKLTKTFKHHAIAHNETLTESVANASRVYDSKLDKTFCVKIAKVCKGKDEPPPPAPETEPEEEIEEVDHDEL</sequence>
<feature type="region of interest" description="Disordered" evidence="1">
    <location>
        <begin position="248"/>
        <end position="275"/>
    </location>
</feature>
<organism evidence="3">
    <name type="scientific">Prymnesium polylepis</name>
    <dbReference type="NCBI Taxonomy" id="72548"/>
    <lineage>
        <taxon>Eukaryota</taxon>
        <taxon>Haptista</taxon>
        <taxon>Haptophyta</taxon>
        <taxon>Prymnesiophyceae</taxon>
        <taxon>Prymnesiales</taxon>
        <taxon>Prymnesiaceae</taxon>
        <taxon>Prymnesium</taxon>
    </lineage>
</organism>
<evidence type="ECO:0008006" key="4">
    <source>
        <dbReference type="Google" id="ProtNLM"/>
    </source>
</evidence>
<keyword evidence="2" id="KW-0732">Signal</keyword>
<evidence type="ECO:0000313" key="3">
    <source>
        <dbReference type="EMBL" id="CAE2261960.1"/>
    </source>
</evidence>
<name>A0A7S4N2U1_9EUKA</name>
<evidence type="ECO:0000256" key="1">
    <source>
        <dbReference type="SAM" id="MobiDB-lite"/>
    </source>
</evidence>
<dbReference type="EMBL" id="HBKO01036658">
    <property type="protein sequence ID" value="CAE2261960.1"/>
    <property type="molecule type" value="Transcribed_RNA"/>
</dbReference>
<dbReference type="AlphaFoldDB" id="A0A7S4N2U1"/>
<evidence type="ECO:0000256" key="2">
    <source>
        <dbReference type="SAM" id="SignalP"/>
    </source>
</evidence>
<feature type="signal peptide" evidence="2">
    <location>
        <begin position="1"/>
        <end position="18"/>
    </location>
</feature>
<feature type="chain" id="PRO_5031143821" description="Saposin B-type domain-containing protein" evidence="2">
    <location>
        <begin position="19"/>
        <end position="275"/>
    </location>
</feature>
<reference evidence="3" key="1">
    <citation type="submission" date="2021-01" db="EMBL/GenBank/DDBJ databases">
        <authorList>
            <person name="Corre E."/>
            <person name="Pelletier E."/>
            <person name="Niang G."/>
            <person name="Scheremetjew M."/>
            <person name="Finn R."/>
            <person name="Kale V."/>
            <person name="Holt S."/>
            <person name="Cochrane G."/>
            <person name="Meng A."/>
            <person name="Brown T."/>
            <person name="Cohen L."/>
        </authorList>
    </citation>
    <scope>NUCLEOTIDE SEQUENCE</scope>
    <source>
        <strain evidence="3">UIO037</strain>
    </source>
</reference>
<feature type="compositionally biased region" description="Acidic residues" evidence="1">
    <location>
        <begin position="261"/>
        <end position="275"/>
    </location>
</feature>
<proteinExistence type="predicted"/>
<gene>
    <name evidence="3" type="ORF">CPOL0286_LOCUS16757</name>
</gene>
<accession>A0A7S4N2U1</accession>